<protein>
    <submittedName>
        <fullName evidence="2">Uncharacterized protein</fullName>
    </submittedName>
</protein>
<dbReference type="RefSeq" id="WP_376808663.1">
    <property type="nucleotide sequence ID" value="NZ_JBHTAC010000030.1"/>
</dbReference>
<keyword evidence="1" id="KW-0812">Transmembrane</keyword>
<keyword evidence="1" id="KW-0472">Membrane</keyword>
<sequence>MTPDGVTPRRSRMRAAAGGVMWLLAVLAVGAALAITRDPGLWVVLLDHGSTISFVLICLSGLLLAVAGPVFGVRSVRARGLGYVAAAVVTLCATGTWVVSGELDTLSLRGVPARTVAVSADGRFEVVSRDAFSGRPYLWLRSRAGLFSREAREDIDCFVESDGSSYDFVDLVEFTGPHQLRLRWRDGQTGTVDFDGPTLIVTGRQGNCAGPGPAPGR</sequence>
<keyword evidence="3" id="KW-1185">Reference proteome</keyword>
<gene>
    <name evidence="2" type="ORF">ACFQO7_25085</name>
</gene>
<proteinExistence type="predicted"/>
<comment type="caution">
    <text evidence="2">The sequence shown here is derived from an EMBL/GenBank/DDBJ whole genome shotgun (WGS) entry which is preliminary data.</text>
</comment>
<reference evidence="3" key="1">
    <citation type="journal article" date="2019" name="Int. J. Syst. Evol. Microbiol.">
        <title>The Global Catalogue of Microorganisms (GCM) 10K type strain sequencing project: providing services to taxonomists for standard genome sequencing and annotation.</title>
        <authorList>
            <consortium name="The Broad Institute Genomics Platform"/>
            <consortium name="The Broad Institute Genome Sequencing Center for Infectious Disease"/>
            <person name="Wu L."/>
            <person name="Ma J."/>
        </authorList>
    </citation>
    <scope>NUCLEOTIDE SEQUENCE [LARGE SCALE GENOMIC DNA]</scope>
    <source>
        <strain evidence="3">CGMCC 1.9106</strain>
    </source>
</reference>
<feature type="transmembrane region" description="Helical" evidence="1">
    <location>
        <begin position="50"/>
        <end position="73"/>
    </location>
</feature>
<keyword evidence="1" id="KW-1133">Transmembrane helix</keyword>
<feature type="transmembrane region" description="Helical" evidence="1">
    <location>
        <begin position="80"/>
        <end position="99"/>
    </location>
</feature>
<accession>A0ABW2H1N3</accession>
<name>A0ABW2H1N3_9ACTN</name>
<dbReference type="EMBL" id="JBHTAC010000030">
    <property type="protein sequence ID" value="MFC7245763.1"/>
    <property type="molecule type" value="Genomic_DNA"/>
</dbReference>
<evidence type="ECO:0000313" key="3">
    <source>
        <dbReference type="Proteomes" id="UP001596392"/>
    </source>
</evidence>
<evidence type="ECO:0000256" key="1">
    <source>
        <dbReference type="SAM" id="Phobius"/>
    </source>
</evidence>
<evidence type="ECO:0000313" key="2">
    <source>
        <dbReference type="EMBL" id="MFC7245763.1"/>
    </source>
</evidence>
<organism evidence="2 3">
    <name type="scientific">Catellatospora aurea</name>
    <dbReference type="NCBI Taxonomy" id="1337874"/>
    <lineage>
        <taxon>Bacteria</taxon>
        <taxon>Bacillati</taxon>
        <taxon>Actinomycetota</taxon>
        <taxon>Actinomycetes</taxon>
        <taxon>Micromonosporales</taxon>
        <taxon>Micromonosporaceae</taxon>
        <taxon>Catellatospora</taxon>
    </lineage>
</organism>
<dbReference type="Proteomes" id="UP001596392">
    <property type="component" value="Unassembled WGS sequence"/>
</dbReference>